<dbReference type="EMBL" id="JAULSR010000017">
    <property type="protein sequence ID" value="KAK0609248.1"/>
    <property type="molecule type" value="Genomic_DNA"/>
</dbReference>
<gene>
    <name evidence="2" type="ORF">B0T17DRAFT_512772</name>
</gene>
<protein>
    <submittedName>
        <fullName evidence="2">Uncharacterized protein</fullName>
    </submittedName>
</protein>
<dbReference type="AlphaFoldDB" id="A0AA39TV78"/>
<organism evidence="2 3">
    <name type="scientific">Bombardia bombarda</name>
    <dbReference type="NCBI Taxonomy" id="252184"/>
    <lineage>
        <taxon>Eukaryota</taxon>
        <taxon>Fungi</taxon>
        <taxon>Dikarya</taxon>
        <taxon>Ascomycota</taxon>
        <taxon>Pezizomycotina</taxon>
        <taxon>Sordariomycetes</taxon>
        <taxon>Sordariomycetidae</taxon>
        <taxon>Sordariales</taxon>
        <taxon>Lasiosphaeriaceae</taxon>
        <taxon>Bombardia</taxon>
    </lineage>
</organism>
<proteinExistence type="predicted"/>
<reference evidence="2" key="1">
    <citation type="submission" date="2023-06" db="EMBL/GenBank/DDBJ databases">
        <title>Genome-scale phylogeny and comparative genomics of the fungal order Sordariales.</title>
        <authorList>
            <consortium name="Lawrence Berkeley National Laboratory"/>
            <person name="Hensen N."/>
            <person name="Bonometti L."/>
            <person name="Westerberg I."/>
            <person name="Brannstrom I.O."/>
            <person name="Guillou S."/>
            <person name="Cros-Aarteil S."/>
            <person name="Calhoun S."/>
            <person name="Haridas S."/>
            <person name="Kuo A."/>
            <person name="Mondo S."/>
            <person name="Pangilinan J."/>
            <person name="Riley R."/>
            <person name="LaButti K."/>
            <person name="Andreopoulos B."/>
            <person name="Lipzen A."/>
            <person name="Chen C."/>
            <person name="Yanf M."/>
            <person name="Daum C."/>
            <person name="Ng V."/>
            <person name="Clum A."/>
            <person name="Steindorff A."/>
            <person name="Ohm R."/>
            <person name="Martin F."/>
            <person name="Silar P."/>
            <person name="Natvig D."/>
            <person name="Lalanne C."/>
            <person name="Gautier V."/>
            <person name="Ament-velasquez S.L."/>
            <person name="Kruys A."/>
            <person name="Hutchinson M.I."/>
            <person name="Powell A.J."/>
            <person name="Barry K."/>
            <person name="Miller A.N."/>
            <person name="Grigoriev I.V."/>
            <person name="Debuchy R."/>
            <person name="Gladieux P."/>
            <person name="Thoren M.H."/>
            <person name="Johannesson H."/>
        </authorList>
    </citation>
    <scope>NUCLEOTIDE SEQUENCE</scope>
    <source>
        <strain evidence="2">SMH3391-2</strain>
    </source>
</reference>
<comment type="caution">
    <text evidence="2">The sequence shown here is derived from an EMBL/GenBank/DDBJ whole genome shotgun (WGS) entry which is preliminary data.</text>
</comment>
<name>A0AA39TV78_9PEZI</name>
<accession>A0AA39TV78</accession>
<sequence length="171" mass="18869">MSVSPSHQQSSASYRLSGRTTSVSSATVTTTVPIDGFCLQNPLALAPFGRRGLHGGRKRRGGHRQQNTQCPPRLLSTVPDVMRIHSPPTQVPIGGNIEGWRILLEPIVNPRLDPRQASTVIFIGEEAKMKINLKGVVMTYSFLDPRSSLVLLWRRLERDLHHAGDSTPLMS</sequence>
<keyword evidence="3" id="KW-1185">Reference proteome</keyword>
<feature type="compositionally biased region" description="Low complexity" evidence="1">
    <location>
        <begin position="1"/>
        <end position="13"/>
    </location>
</feature>
<evidence type="ECO:0000313" key="2">
    <source>
        <dbReference type="EMBL" id="KAK0609248.1"/>
    </source>
</evidence>
<feature type="region of interest" description="Disordered" evidence="1">
    <location>
        <begin position="1"/>
        <end position="22"/>
    </location>
</feature>
<evidence type="ECO:0000313" key="3">
    <source>
        <dbReference type="Proteomes" id="UP001174934"/>
    </source>
</evidence>
<dbReference type="Proteomes" id="UP001174934">
    <property type="component" value="Unassembled WGS sequence"/>
</dbReference>
<evidence type="ECO:0000256" key="1">
    <source>
        <dbReference type="SAM" id="MobiDB-lite"/>
    </source>
</evidence>